<dbReference type="EMBL" id="MLIQ01000049">
    <property type="protein sequence ID" value="OHU46078.1"/>
    <property type="molecule type" value="Genomic_DNA"/>
</dbReference>
<feature type="transmembrane region" description="Helical" evidence="1">
    <location>
        <begin position="12"/>
        <end position="31"/>
    </location>
</feature>
<organism evidence="2 3">
    <name type="scientific">Mycobacteroides chelonae</name>
    <name type="common">Mycobacterium chelonae</name>
    <dbReference type="NCBI Taxonomy" id="1774"/>
    <lineage>
        <taxon>Bacteria</taxon>
        <taxon>Bacillati</taxon>
        <taxon>Actinomycetota</taxon>
        <taxon>Actinomycetes</taxon>
        <taxon>Mycobacteriales</taxon>
        <taxon>Mycobacteriaceae</taxon>
        <taxon>Mycobacteroides</taxon>
    </lineage>
</organism>
<gene>
    <name evidence="2" type="ORF">BKG82_28125</name>
</gene>
<reference evidence="2 3" key="1">
    <citation type="submission" date="2016-10" db="EMBL/GenBank/DDBJ databases">
        <title>Evaluation of Human, Veterinary and Environmental Mycobacterium chelonae Isolates by Core Genome Phylogenomic Analysis, Targeted Gene Comparison, and Anti-microbial Susceptibility Patterns: A Tale of Mistaken Identities.</title>
        <authorList>
            <person name="Fogelson S.B."/>
            <person name="Camus A.C."/>
            <person name="Lorenz W."/>
            <person name="Vasireddy R."/>
            <person name="Vasireddy S."/>
            <person name="Smith T."/>
            <person name="Brown-Elliott B.A."/>
            <person name="Wallace R.J.Jr."/>
            <person name="Hasan N.A."/>
            <person name="Reischl U."/>
            <person name="Sanchez S."/>
        </authorList>
    </citation>
    <scope>NUCLEOTIDE SEQUENCE [LARGE SCALE GENOMIC DNA]</scope>
    <source>
        <strain evidence="2 3">15515</strain>
    </source>
</reference>
<accession>A0A1S1LFY3</accession>
<proteinExistence type="predicted"/>
<keyword evidence="1" id="KW-0812">Transmembrane</keyword>
<feature type="transmembrane region" description="Helical" evidence="1">
    <location>
        <begin position="246"/>
        <end position="266"/>
    </location>
</feature>
<evidence type="ECO:0000313" key="2">
    <source>
        <dbReference type="EMBL" id="OHU46078.1"/>
    </source>
</evidence>
<feature type="transmembrane region" description="Helical" evidence="1">
    <location>
        <begin position="80"/>
        <end position="107"/>
    </location>
</feature>
<sequence>MITVLDVEILTWNAVAVLAALAWCVAAVRLLPRCWRDSDEGFVALPALLATVSWAAIVTLDDLHRPRGDLWEQQPITSGAMAGQAMVGVAVVVLELVLALLAALSLVSVVTGIRTWWGASDADGPWKGITNGTRTRRRWWSWYYQKRLTRQIRAYARVQGGRSRTVAVERVFEADEASTTLRIQPLLSVPLSLDKQVFPALRWSSRIQHNSTGSGTVLEVHWDPVAVDRGPGRRRALVPTRWNRQVAAAVVLAVVLAVALVASTSWDTTESEPAGSAATLQRSLQYAVNLPRGADPGIPVQNGPDLPGASPAWAVDEVDLPAPSHTDLCRPFERGAPAGARCEAVTTFTPDHPITITAVAVDAYGVIADRAVRTIAWEFDGIPAPFEGGAAIRVIQAVGPGHLWQILPLRSPITATKVTATVLDAVQAGPLANSFTDQSIVAAGSYRLIGIAEPREPRSAPTAGIQLAPTH</sequence>
<keyword evidence="1" id="KW-0472">Membrane</keyword>
<feature type="transmembrane region" description="Helical" evidence="1">
    <location>
        <begin position="43"/>
        <end position="60"/>
    </location>
</feature>
<comment type="caution">
    <text evidence="2">The sequence shown here is derived from an EMBL/GenBank/DDBJ whole genome shotgun (WGS) entry which is preliminary data.</text>
</comment>
<name>A0A1S1LFY3_MYCCH</name>
<dbReference type="RefSeq" id="WP_070948101.1">
    <property type="nucleotide sequence ID" value="NZ_MLIQ01000049.1"/>
</dbReference>
<dbReference type="AlphaFoldDB" id="A0A1S1LFY3"/>
<keyword evidence="1" id="KW-1133">Transmembrane helix</keyword>
<protein>
    <submittedName>
        <fullName evidence="2">Uncharacterized protein</fullName>
    </submittedName>
</protein>
<evidence type="ECO:0000313" key="3">
    <source>
        <dbReference type="Proteomes" id="UP000180043"/>
    </source>
</evidence>
<dbReference type="Proteomes" id="UP000180043">
    <property type="component" value="Unassembled WGS sequence"/>
</dbReference>
<evidence type="ECO:0000256" key="1">
    <source>
        <dbReference type="SAM" id="Phobius"/>
    </source>
</evidence>